<protein>
    <submittedName>
        <fullName evidence="7">MFS family permease</fullName>
    </submittedName>
</protein>
<evidence type="ECO:0000256" key="4">
    <source>
        <dbReference type="ARBA" id="ARBA00023136"/>
    </source>
</evidence>
<accession>A0A841DDH9</accession>
<keyword evidence="8" id="KW-1185">Reference proteome</keyword>
<evidence type="ECO:0000313" key="7">
    <source>
        <dbReference type="EMBL" id="MBB5966155.1"/>
    </source>
</evidence>
<feature type="transmembrane region" description="Helical" evidence="6">
    <location>
        <begin position="108"/>
        <end position="130"/>
    </location>
</feature>
<evidence type="ECO:0000256" key="2">
    <source>
        <dbReference type="ARBA" id="ARBA00022692"/>
    </source>
</evidence>
<evidence type="ECO:0000256" key="6">
    <source>
        <dbReference type="SAM" id="Phobius"/>
    </source>
</evidence>
<dbReference type="GO" id="GO:0022857">
    <property type="term" value="F:transmembrane transporter activity"/>
    <property type="evidence" value="ECO:0007669"/>
    <property type="project" value="InterPro"/>
</dbReference>
<dbReference type="AlphaFoldDB" id="A0A841DDH9"/>
<keyword evidence="2 6" id="KW-0812">Transmembrane</keyword>
<dbReference type="PANTHER" id="PTHR42718:SF48">
    <property type="entry name" value="CONSERVED TWO-DOMAIN MEMBRANE PROTEIN-RELATED"/>
    <property type="match status" value="1"/>
</dbReference>
<dbReference type="Proteomes" id="UP000562352">
    <property type="component" value="Unassembled WGS sequence"/>
</dbReference>
<feature type="transmembrane region" description="Helical" evidence="6">
    <location>
        <begin position="75"/>
        <end position="96"/>
    </location>
</feature>
<reference evidence="7 8" key="1">
    <citation type="submission" date="2020-08" db="EMBL/GenBank/DDBJ databases">
        <title>Genomic Encyclopedia of Type Strains, Phase III (KMG-III): the genomes of soil and plant-associated and newly described type strains.</title>
        <authorList>
            <person name="Whitman W."/>
        </authorList>
    </citation>
    <scope>NUCLEOTIDE SEQUENCE [LARGE SCALE GENOMIC DNA]</scope>
    <source>
        <strain evidence="7 8">CECT 3303</strain>
    </source>
</reference>
<sequence length="258" mass="26343">MELGRASDRLLRRTAVLTAGFAARARRHRAPVLEPAIVRVPAFALAGLSAALFHVAFSAMLLANVLFLTGTWHYSIVQAGMALTPGPIAAVAVAPFAGRLAQRIGPGLVGGAGALLFGTGSGMFVALVGLEPAYWSRFFPAMLVGGGGVGLALPAFTIAATATLAPQKLATGIGAQTMFRQIGSALGVAAFVAVLGTPTAATAMSAHDDTRWFMIASSAAAALALVLIRPRRPAPRPHQEAPEAANGRQATSSNGEGR</sequence>
<gene>
    <name evidence="7" type="ORF">FHS22_005446</name>
</gene>
<comment type="subcellular location">
    <subcellularLocation>
        <location evidence="1">Membrane</location>
        <topology evidence="1">Multi-pass membrane protein</topology>
    </subcellularLocation>
</comment>
<evidence type="ECO:0000313" key="8">
    <source>
        <dbReference type="Proteomes" id="UP000562352"/>
    </source>
</evidence>
<feature type="compositionally biased region" description="Polar residues" evidence="5">
    <location>
        <begin position="248"/>
        <end position="258"/>
    </location>
</feature>
<dbReference type="GO" id="GO:0016020">
    <property type="term" value="C:membrane"/>
    <property type="evidence" value="ECO:0007669"/>
    <property type="project" value="UniProtKB-SubCell"/>
</dbReference>
<name>A0A841DDH9_PLAVE</name>
<feature type="transmembrane region" description="Helical" evidence="6">
    <location>
        <begin position="185"/>
        <end position="206"/>
    </location>
</feature>
<dbReference type="RefSeq" id="WP_184946039.1">
    <property type="nucleotide sequence ID" value="NZ_BAAAWZ010000004.1"/>
</dbReference>
<evidence type="ECO:0000256" key="1">
    <source>
        <dbReference type="ARBA" id="ARBA00004141"/>
    </source>
</evidence>
<feature type="transmembrane region" description="Helical" evidence="6">
    <location>
        <begin position="142"/>
        <end position="165"/>
    </location>
</feature>
<dbReference type="PANTHER" id="PTHR42718">
    <property type="entry name" value="MAJOR FACILITATOR SUPERFAMILY MULTIDRUG TRANSPORTER MFSC"/>
    <property type="match status" value="1"/>
</dbReference>
<feature type="region of interest" description="Disordered" evidence="5">
    <location>
        <begin position="233"/>
        <end position="258"/>
    </location>
</feature>
<keyword evidence="4 6" id="KW-0472">Membrane</keyword>
<keyword evidence="3 6" id="KW-1133">Transmembrane helix</keyword>
<evidence type="ECO:0000256" key="5">
    <source>
        <dbReference type="SAM" id="MobiDB-lite"/>
    </source>
</evidence>
<dbReference type="InterPro" id="IPR011701">
    <property type="entry name" value="MFS"/>
</dbReference>
<dbReference type="Gene3D" id="1.20.1250.20">
    <property type="entry name" value="MFS general substrate transporter like domains"/>
    <property type="match status" value="1"/>
</dbReference>
<comment type="caution">
    <text evidence="7">The sequence shown here is derived from an EMBL/GenBank/DDBJ whole genome shotgun (WGS) entry which is preliminary data.</text>
</comment>
<dbReference type="InterPro" id="IPR036259">
    <property type="entry name" value="MFS_trans_sf"/>
</dbReference>
<dbReference type="EMBL" id="JACHJJ010000021">
    <property type="protein sequence ID" value="MBB5966155.1"/>
    <property type="molecule type" value="Genomic_DNA"/>
</dbReference>
<dbReference type="Pfam" id="PF07690">
    <property type="entry name" value="MFS_1"/>
    <property type="match status" value="1"/>
</dbReference>
<feature type="transmembrane region" description="Helical" evidence="6">
    <location>
        <begin position="36"/>
        <end position="63"/>
    </location>
</feature>
<evidence type="ECO:0000256" key="3">
    <source>
        <dbReference type="ARBA" id="ARBA00022989"/>
    </source>
</evidence>
<organism evidence="7 8">
    <name type="scientific">Planomonospora venezuelensis</name>
    <dbReference type="NCBI Taxonomy" id="1999"/>
    <lineage>
        <taxon>Bacteria</taxon>
        <taxon>Bacillati</taxon>
        <taxon>Actinomycetota</taxon>
        <taxon>Actinomycetes</taxon>
        <taxon>Streptosporangiales</taxon>
        <taxon>Streptosporangiaceae</taxon>
        <taxon>Planomonospora</taxon>
    </lineage>
</organism>
<feature type="transmembrane region" description="Helical" evidence="6">
    <location>
        <begin position="212"/>
        <end position="228"/>
    </location>
</feature>
<dbReference type="SUPFAM" id="SSF103473">
    <property type="entry name" value="MFS general substrate transporter"/>
    <property type="match status" value="1"/>
</dbReference>
<proteinExistence type="predicted"/>